<evidence type="ECO:0000313" key="2">
    <source>
        <dbReference type="EMBL" id="KAK7032111.1"/>
    </source>
</evidence>
<evidence type="ECO:0000256" key="1">
    <source>
        <dbReference type="SAM" id="MobiDB-lite"/>
    </source>
</evidence>
<comment type="caution">
    <text evidence="2">The sequence shown here is derived from an EMBL/GenBank/DDBJ whole genome shotgun (WGS) entry which is preliminary data.</text>
</comment>
<feature type="compositionally biased region" description="Polar residues" evidence="1">
    <location>
        <begin position="24"/>
        <end position="37"/>
    </location>
</feature>
<reference evidence="2 3" key="1">
    <citation type="submission" date="2024-01" db="EMBL/GenBank/DDBJ databases">
        <title>A draft genome for a cacao thread blight-causing isolate of Paramarasmius palmivorus.</title>
        <authorList>
            <person name="Baruah I.K."/>
            <person name="Bukari Y."/>
            <person name="Amoako-Attah I."/>
            <person name="Meinhardt L.W."/>
            <person name="Bailey B.A."/>
            <person name="Cohen S.P."/>
        </authorList>
    </citation>
    <scope>NUCLEOTIDE SEQUENCE [LARGE SCALE GENOMIC DNA]</scope>
    <source>
        <strain evidence="2 3">GH-12</strain>
    </source>
</reference>
<organism evidence="2 3">
    <name type="scientific">Paramarasmius palmivorus</name>
    <dbReference type="NCBI Taxonomy" id="297713"/>
    <lineage>
        <taxon>Eukaryota</taxon>
        <taxon>Fungi</taxon>
        <taxon>Dikarya</taxon>
        <taxon>Basidiomycota</taxon>
        <taxon>Agaricomycotina</taxon>
        <taxon>Agaricomycetes</taxon>
        <taxon>Agaricomycetidae</taxon>
        <taxon>Agaricales</taxon>
        <taxon>Marasmiineae</taxon>
        <taxon>Marasmiaceae</taxon>
        <taxon>Paramarasmius</taxon>
    </lineage>
</organism>
<feature type="compositionally biased region" description="Pro residues" evidence="1">
    <location>
        <begin position="1"/>
        <end position="11"/>
    </location>
</feature>
<dbReference type="EMBL" id="JAYKXP010000068">
    <property type="protein sequence ID" value="KAK7032111.1"/>
    <property type="molecule type" value="Genomic_DNA"/>
</dbReference>
<dbReference type="Proteomes" id="UP001383192">
    <property type="component" value="Unassembled WGS sequence"/>
</dbReference>
<feature type="region of interest" description="Disordered" evidence="1">
    <location>
        <begin position="52"/>
        <end position="80"/>
    </location>
</feature>
<keyword evidence="3" id="KW-1185">Reference proteome</keyword>
<accession>A0AAW0C1L1</accession>
<evidence type="ECO:0000313" key="3">
    <source>
        <dbReference type="Proteomes" id="UP001383192"/>
    </source>
</evidence>
<sequence length="319" mass="35256">MPHIQAPPPTQVPAAQLPLEAPPMQTSAQFPPYTQQPIGPLADSRQALPVASQALPSSTQLPAARPLPETPPMAVSFPPSSSIRRFNRVQMLEAVASGSRNPFPTLTSVQRANQTCLEHAQGSRPKNWKPRGKVQIPPSLVARLPVPSVERCLAMASGDVKVANIEVWIHPPQPTLAERRQDHNLPRNMYRYYRNEESYCIILKALNLWYQFTHLPVTTKLVDLVRHLSDALVQKGFTFPPTSGTSAGFAPHEGLPLQLLSYTNLGRPNGGNKTPRLVSAAYRSETTLADIIANNCEYAIAKWCICNQNYFLLHLSEPL</sequence>
<proteinExistence type="predicted"/>
<protein>
    <submittedName>
        <fullName evidence="2">Uncharacterized protein</fullName>
    </submittedName>
</protein>
<name>A0AAW0C1L1_9AGAR</name>
<feature type="region of interest" description="Disordered" evidence="1">
    <location>
        <begin position="1"/>
        <end position="40"/>
    </location>
</feature>
<dbReference type="AlphaFoldDB" id="A0AAW0C1L1"/>
<gene>
    <name evidence="2" type="ORF">VNI00_013481</name>
</gene>